<dbReference type="SUPFAM" id="SSF53062">
    <property type="entry name" value="PTS system fructose IIA component-like"/>
    <property type="match status" value="1"/>
</dbReference>
<evidence type="ECO:0000313" key="11">
    <source>
        <dbReference type="Proteomes" id="UP000030635"/>
    </source>
</evidence>
<evidence type="ECO:0000256" key="3">
    <source>
        <dbReference type="ARBA" id="ARBA00022490"/>
    </source>
</evidence>
<evidence type="ECO:0000259" key="9">
    <source>
        <dbReference type="PROSITE" id="PS51096"/>
    </source>
</evidence>
<dbReference type="InterPro" id="IPR051471">
    <property type="entry name" value="Bacterial_PTS_sugar_comp"/>
</dbReference>
<dbReference type="InterPro" id="IPR013789">
    <property type="entry name" value="PTS_EIIA_man"/>
</dbReference>
<dbReference type="Proteomes" id="UP000030635">
    <property type="component" value="Chromosome"/>
</dbReference>
<dbReference type="CDD" id="cd00006">
    <property type="entry name" value="PTS_IIA_man"/>
    <property type="match status" value="1"/>
</dbReference>
<dbReference type="GO" id="GO:0009401">
    <property type="term" value="P:phosphoenolpyruvate-dependent sugar phosphotransferase system"/>
    <property type="evidence" value="ECO:0007669"/>
    <property type="project" value="UniProtKB-KW"/>
</dbReference>
<dbReference type="HOGENOM" id="CLU_123235_1_1_9"/>
<keyword evidence="11" id="KW-1185">Reference proteome</keyword>
<protein>
    <submittedName>
        <fullName evidence="10">PTS system, mannose/fructose/sorbose family, IIA component domain protein</fullName>
        <ecNumber evidence="10">2.7.1.69</ecNumber>
    </submittedName>
</protein>
<dbReference type="EC" id="2.7.1.69" evidence="10"/>
<evidence type="ECO:0000313" key="10">
    <source>
        <dbReference type="EMBL" id="AIY84473.1"/>
    </source>
</evidence>
<comment type="subcellular location">
    <subcellularLocation>
        <location evidence="1">Cytoplasm</location>
    </subcellularLocation>
</comment>
<dbReference type="InterPro" id="IPR033887">
    <property type="entry name" value="PTS_IIA_man"/>
</dbReference>
<reference evidence="10 11" key="1">
    <citation type="journal article" date="2015" name="Infect. Genet. Evol.">
        <title>Genomic sequences of six botulinum neurotoxin-producing strains representing three clostridial species illustrate the mobility and diversity of botulinum neurotoxin genes.</title>
        <authorList>
            <person name="Smith T.J."/>
            <person name="Hill K.K."/>
            <person name="Xie G."/>
            <person name="Foley B.T."/>
            <person name="Williamson C.H."/>
            <person name="Foster J.T."/>
            <person name="Johnson S.L."/>
            <person name="Chertkov O."/>
            <person name="Teshima H."/>
            <person name="Gibbons H.S."/>
            <person name="Johnsky L.A."/>
            <person name="Karavis M.A."/>
            <person name="Smith L.A."/>
        </authorList>
    </citation>
    <scope>NUCLEOTIDE SEQUENCE [LARGE SCALE GENOMIC DNA]</scope>
    <source>
        <strain evidence="10">Sullivan</strain>
    </source>
</reference>
<keyword evidence="3" id="KW-0963">Cytoplasm</keyword>
<dbReference type="Pfam" id="PF03610">
    <property type="entry name" value="EIIA-man"/>
    <property type="match status" value="1"/>
</dbReference>
<evidence type="ECO:0000256" key="8">
    <source>
        <dbReference type="ARBA" id="ARBA00022777"/>
    </source>
</evidence>
<dbReference type="NCBIfam" id="TIGR00824">
    <property type="entry name" value="EIIA-man"/>
    <property type="match status" value="1"/>
</dbReference>
<feature type="domain" description="PTS EIIA type-4" evidence="9">
    <location>
        <begin position="1"/>
        <end position="124"/>
    </location>
</feature>
<keyword evidence="5" id="KW-0762">Sugar transport</keyword>
<dbReference type="GO" id="GO:0016773">
    <property type="term" value="F:phosphotransferase activity, alcohol group as acceptor"/>
    <property type="evidence" value="ECO:0007669"/>
    <property type="project" value="InterPro"/>
</dbReference>
<dbReference type="PANTHER" id="PTHR33799">
    <property type="entry name" value="PTS PERMEASE-RELATED-RELATED"/>
    <property type="match status" value="1"/>
</dbReference>
<dbReference type="RefSeq" id="WP_039312139.1">
    <property type="nucleotide sequence ID" value="NZ_CP006905.1"/>
</dbReference>
<dbReference type="EMBL" id="CP006905">
    <property type="protein sequence ID" value="AIY84473.1"/>
    <property type="molecule type" value="Genomic_DNA"/>
</dbReference>
<proteinExistence type="predicted"/>
<dbReference type="InterPro" id="IPR036662">
    <property type="entry name" value="PTS_EIIA_man-typ_sf"/>
</dbReference>
<keyword evidence="4" id="KW-0597">Phosphoprotein</keyword>
<dbReference type="GO" id="GO:0016020">
    <property type="term" value="C:membrane"/>
    <property type="evidence" value="ECO:0007669"/>
    <property type="project" value="InterPro"/>
</dbReference>
<sequence length="135" mass="14719">MVAIIIGTHGNFSEELVRSSEMIFGKQSNVGYITFKQGEGLEELAAKYSVVMDQLYTDDGVLFMVDLFGGSTYNAASMIALENENMDVVTGVNLPMLIETFESMSFSNVQELKEIAITAGLASVKSLKDTEVNDL</sequence>
<evidence type="ECO:0000256" key="4">
    <source>
        <dbReference type="ARBA" id="ARBA00022553"/>
    </source>
</evidence>
<dbReference type="GO" id="GO:0005737">
    <property type="term" value="C:cytoplasm"/>
    <property type="evidence" value="ECO:0007669"/>
    <property type="project" value="UniProtKB-SubCell"/>
</dbReference>
<evidence type="ECO:0000256" key="6">
    <source>
        <dbReference type="ARBA" id="ARBA00022679"/>
    </source>
</evidence>
<dbReference type="PANTHER" id="PTHR33799:SF1">
    <property type="entry name" value="PTS SYSTEM MANNOSE-SPECIFIC EIIAB COMPONENT-RELATED"/>
    <property type="match status" value="1"/>
</dbReference>
<evidence type="ECO:0000256" key="1">
    <source>
        <dbReference type="ARBA" id="ARBA00004496"/>
    </source>
</evidence>
<dbReference type="PROSITE" id="PS51096">
    <property type="entry name" value="PTS_EIIA_TYPE_4"/>
    <property type="match status" value="1"/>
</dbReference>
<evidence type="ECO:0000256" key="2">
    <source>
        <dbReference type="ARBA" id="ARBA00022448"/>
    </source>
</evidence>
<dbReference type="AlphaFoldDB" id="A0A0A7FY05"/>
<name>A0A0A7FY05_9CLOT</name>
<evidence type="ECO:0000256" key="7">
    <source>
        <dbReference type="ARBA" id="ARBA00022683"/>
    </source>
</evidence>
<evidence type="ECO:0000256" key="5">
    <source>
        <dbReference type="ARBA" id="ARBA00022597"/>
    </source>
</evidence>
<keyword evidence="6 10" id="KW-0808">Transferase</keyword>
<dbReference type="InterPro" id="IPR004701">
    <property type="entry name" value="PTS_EIIA_man-typ"/>
</dbReference>
<keyword evidence="7" id="KW-0598">Phosphotransferase system</keyword>
<organism evidence="10 11">
    <name type="scientific">Clostridium baratii str. Sullivan</name>
    <dbReference type="NCBI Taxonomy" id="1415775"/>
    <lineage>
        <taxon>Bacteria</taxon>
        <taxon>Bacillati</taxon>
        <taxon>Bacillota</taxon>
        <taxon>Clostridia</taxon>
        <taxon>Eubacteriales</taxon>
        <taxon>Clostridiaceae</taxon>
        <taxon>Clostridium</taxon>
    </lineage>
</organism>
<gene>
    <name evidence="10" type="ORF">U729_972</name>
</gene>
<dbReference type="eggNOG" id="COG2893">
    <property type="taxonomic scope" value="Bacteria"/>
</dbReference>
<dbReference type="KEGG" id="cbv:U729_972"/>
<dbReference type="Gene3D" id="3.40.50.510">
    <property type="entry name" value="Phosphotransferase system, mannose-type IIA component"/>
    <property type="match status" value="1"/>
</dbReference>
<dbReference type="GO" id="GO:0016301">
    <property type="term" value="F:kinase activity"/>
    <property type="evidence" value="ECO:0007669"/>
    <property type="project" value="UniProtKB-KW"/>
</dbReference>
<dbReference type="OrthoDB" id="9799827at2"/>
<accession>A0A0A7FY05</accession>
<keyword evidence="8" id="KW-0418">Kinase</keyword>
<keyword evidence="2" id="KW-0813">Transport</keyword>
<dbReference type="STRING" id="1561.NPD11_2017"/>